<dbReference type="PANTHER" id="PTHR33608:SF6">
    <property type="entry name" value="BLL2464 PROTEIN"/>
    <property type="match status" value="1"/>
</dbReference>
<protein>
    <submittedName>
        <fullName evidence="2">DUF58 domain-containing protein</fullName>
    </submittedName>
</protein>
<accession>A0A4S2HDC4</accession>
<feature type="domain" description="DUF58" evidence="1">
    <location>
        <begin position="55"/>
        <end position="255"/>
    </location>
</feature>
<evidence type="ECO:0000313" key="2">
    <source>
        <dbReference type="EMBL" id="TGY93758.1"/>
    </source>
</evidence>
<dbReference type="Pfam" id="PF01882">
    <property type="entry name" value="DUF58"/>
    <property type="match status" value="1"/>
</dbReference>
<reference evidence="2 3" key="1">
    <citation type="journal article" date="2013" name="Int. J. Syst. Evol. Microbiol.">
        <title>Marinicauda pacifica gen. nov., sp. nov., a prosthecate alphaproteobacterium of the family Hyphomonadaceae isolated from deep seawater.</title>
        <authorList>
            <person name="Zhang X.Y."/>
            <person name="Li G.W."/>
            <person name="Wang C.S."/>
            <person name="Zhang Y.J."/>
            <person name="Xu X.W."/>
            <person name="Li H."/>
            <person name="Liu A."/>
            <person name="Liu C."/>
            <person name="Xie B.B."/>
            <person name="Qin Q.L."/>
            <person name="Xu Z."/>
            <person name="Chen X.L."/>
            <person name="Zhou B.C."/>
            <person name="Zhang Y.Z."/>
        </authorList>
    </citation>
    <scope>NUCLEOTIDE SEQUENCE [LARGE SCALE GENOMIC DNA]</scope>
    <source>
        <strain evidence="2 3">P-1 km-3</strain>
    </source>
</reference>
<dbReference type="Proteomes" id="UP000305451">
    <property type="component" value="Unassembled WGS sequence"/>
</dbReference>
<dbReference type="PANTHER" id="PTHR33608">
    <property type="entry name" value="BLL2464 PROTEIN"/>
    <property type="match status" value="1"/>
</dbReference>
<dbReference type="AlphaFoldDB" id="A0A4S2HDC4"/>
<sequence length="294" mass="32024">MAETRAPRTGRLRREAEGEAASFPALLAEAERIAASVMHGTHGRRRPGMGESFWEYRPHRREDGAARVDWRRSARGDQLFVRETEWEAANGVFLWRDGDAGMALSSPSLPVKRDRAAVCLIALASLLSRGGERIAALGETGPARGGRRGLERTAQALADGPGDVRSVEAPALPRHAHVVLASDFLDPAETWQARLAGLRASGAGGALLRVVDPAEEDFPFSGRTRFRDPASNGDLLFGRAQSARDTYQTLWREHADALARLARRSGFTLITHRTDRPAASAVMALYQVIAGMDR</sequence>
<dbReference type="InterPro" id="IPR002881">
    <property type="entry name" value="DUF58"/>
</dbReference>
<gene>
    <name evidence="2" type="ORF">E5162_00220</name>
</gene>
<comment type="caution">
    <text evidence="2">The sequence shown here is derived from an EMBL/GenBank/DDBJ whole genome shotgun (WGS) entry which is preliminary data.</text>
</comment>
<keyword evidence="3" id="KW-1185">Reference proteome</keyword>
<evidence type="ECO:0000259" key="1">
    <source>
        <dbReference type="Pfam" id="PF01882"/>
    </source>
</evidence>
<evidence type="ECO:0000313" key="3">
    <source>
        <dbReference type="Proteomes" id="UP000305451"/>
    </source>
</evidence>
<dbReference type="EMBL" id="SRXV01000001">
    <property type="protein sequence ID" value="TGY93758.1"/>
    <property type="molecule type" value="Genomic_DNA"/>
</dbReference>
<name>A0A4S2HDC4_9PROT</name>
<dbReference type="RefSeq" id="WP_135942952.1">
    <property type="nucleotide sequence ID" value="NZ_BMEI01000001.1"/>
</dbReference>
<dbReference type="OrthoDB" id="9794556at2"/>
<proteinExistence type="predicted"/>
<organism evidence="2 3">
    <name type="scientific">Marinicauda pacifica</name>
    <dbReference type="NCBI Taxonomy" id="1133559"/>
    <lineage>
        <taxon>Bacteria</taxon>
        <taxon>Pseudomonadati</taxon>
        <taxon>Pseudomonadota</taxon>
        <taxon>Alphaproteobacteria</taxon>
        <taxon>Maricaulales</taxon>
        <taxon>Maricaulaceae</taxon>
        <taxon>Marinicauda</taxon>
    </lineage>
</organism>